<evidence type="ECO:0000256" key="4">
    <source>
        <dbReference type="ARBA" id="ARBA00023027"/>
    </source>
</evidence>
<comment type="caution">
    <text evidence="7">The sequence shown here is derived from an EMBL/GenBank/DDBJ whole genome shotgun (WGS) entry which is preliminary data.</text>
</comment>
<reference evidence="7 8" key="1">
    <citation type="submission" date="2019-10" db="EMBL/GenBank/DDBJ databases">
        <title>Sequencing and Assembly of Multiple Reported Metal-Biooxidizing Members of the Extremely Thermoacidophilic Archaeal Family Sulfolobaceae.</title>
        <authorList>
            <person name="Counts J.A."/>
            <person name="Kelly R.M."/>
        </authorList>
    </citation>
    <scope>NUCLEOTIDE SEQUENCE [LARGE SCALE GENOMIC DNA]</scope>
    <source>
        <strain evidence="7 8">DSM 6482</strain>
    </source>
</reference>
<dbReference type="GO" id="GO:0006564">
    <property type="term" value="P:L-serine biosynthetic process"/>
    <property type="evidence" value="ECO:0007669"/>
    <property type="project" value="UniProtKB-ARBA"/>
</dbReference>
<dbReference type="SMART" id="SM00997">
    <property type="entry name" value="AdoHcyase_NAD"/>
    <property type="match status" value="1"/>
</dbReference>
<dbReference type="FunFam" id="3.40.50.720:FF:000041">
    <property type="entry name" value="D-3-phosphoglycerate dehydrogenase"/>
    <property type="match status" value="1"/>
</dbReference>
<dbReference type="GO" id="GO:0051287">
    <property type="term" value="F:NAD binding"/>
    <property type="evidence" value="ECO:0007669"/>
    <property type="project" value="InterPro"/>
</dbReference>
<keyword evidence="4" id="KW-0520">NAD</keyword>
<keyword evidence="8" id="KW-1185">Reference proteome</keyword>
<evidence type="ECO:0000256" key="5">
    <source>
        <dbReference type="RuleBase" id="RU003719"/>
    </source>
</evidence>
<dbReference type="PANTHER" id="PTHR42789">
    <property type="entry name" value="D-ISOMER SPECIFIC 2-HYDROXYACID DEHYDROGENASE FAMILY PROTEIN (AFU_ORTHOLOGUE AFUA_6G10090)"/>
    <property type="match status" value="1"/>
</dbReference>
<dbReference type="Gene3D" id="3.40.50.720">
    <property type="entry name" value="NAD(P)-binding Rossmann-like Domain"/>
    <property type="match status" value="2"/>
</dbReference>
<dbReference type="InterPro" id="IPR050857">
    <property type="entry name" value="D-2-hydroxyacid_DH"/>
</dbReference>
<dbReference type="Proteomes" id="UP000470772">
    <property type="component" value="Unassembled WGS sequence"/>
</dbReference>
<dbReference type="InterPro" id="IPR015878">
    <property type="entry name" value="Ado_hCys_hydrolase_NAD-bd"/>
</dbReference>
<dbReference type="InterPro" id="IPR036291">
    <property type="entry name" value="NAD(P)-bd_dom_sf"/>
</dbReference>
<dbReference type="Pfam" id="PF00389">
    <property type="entry name" value="2-Hacid_dh"/>
    <property type="match status" value="1"/>
</dbReference>
<dbReference type="PANTHER" id="PTHR42789:SF1">
    <property type="entry name" value="D-ISOMER SPECIFIC 2-HYDROXYACID DEHYDROGENASE FAMILY PROTEIN (AFU_ORTHOLOGUE AFUA_6G10090)"/>
    <property type="match status" value="1"/>
</dbReference>
<dbReference type="OrthoDB" id="7437at2157"/>
<dbReference type="InterPro" id="IPR006140">
    <property type="entry name" value="D-isomer_DH_NAD-bd"/>
</dbReference>
<dbReference type="GO" id="GO:0047545">
    <property type="term" value="F:(S)-2-hydroxyglutarate dehydrogenase activity"/>
    <property type="evidence" value="ECO:0007669"/>
    <property type="project" value="UniProtKB-ARBA"/>
</dbReference>
<sequence length="323" mass="35950">METIERGSSINKENLKLLITDPMDNVMLQMLQERGIKVDYKPEIDRNSLLNEISNYDVVVVRSRTKVDKEIIERGKNLKIIARAGIGLDNIDVDEAEKRGIKIVYAPGASTDSAVELTIGLMILGARPIFQGISMVKSGSFKKLPGVELAGKTIGIVGFGRIGTKVARVCQALDMKVIAYDVVDIKERAQKMGVIPVNTIDELVRESNVISFHVTVGNDAKPIVTEEHFRQMKEGTILVNTSRAIAIDGKALLKYIDERKLTLVTDVFWHEPPKEDWEIQLARHDRVLITPHIGAQTKEAQYRVAVMTTKNLIQAIQEIGVSL</sequence>
<feature type="domain" description="S-adenosyl-L-homocysteine hydrolase NAD binding" evidence="6">
    <location>
        <begin position="140"/>
        <end position="293"/>
    </location>
</feature>
<gene>
    <name evidence="7" type="ORF">GC250_00275</name>
</gene>
<organism evidence="7 8">
    <name type="scientific">Sulfuracidifex metallicus DSM 6482 = JCM 9184</name>
    <dbReference type="NCBI Taxonomy" id="523847"/>
    <lineage>
        <taxon>Archaea</taxon>
        <taxon>Thermoproteota</taxon>
        <taxon>Thermoprotei</taxon>
        <taxon>Sulfolobales</taxon>
        <taxon>Sulfolobaceae</taxon>
        <taxon>Sulfuracidifex</taxon>
    </lineage>
</organism>
<evidence type="ECO:0000256" key="3">
    <source>
        <dbReference type="ARBA" id="ARBA00023002"/>
    </source>
</evidence>
<dbReference type="PROSITE" id="PS00065">
    <property type="entry name" value="D_2_HYDROXYACID_DH_1"/>
    <property type="match status" value="1"/>
</dbReference>
<evidence type="ECO:0000259" key="6">
    <source>
        <dbReference type="SMART" id="SM00997"/>
    </source>
</evidence>
<dbReference type="RefSeq" id="WP_054837831.1">
    <property type="nucleotide sequence ID" value="NZ_BBBY01000002.1"/>
</dbReference>
<dbReference type="InterPro" id="IPR029752">
    <property type="entry name" value="D-isomer_DH_CS1"/>
</dbReference>
<evidence type="ECO:0000256" key="2">
    <source>
        <dbReference type="ARBA" id="ARBA00022605"/>
    </source>
</evidence>
<proteinExistence type="inferred from homology"/>
<dbReference type="SUPFAM" id="SSF52283">
    <property type="entry name" value="Formate/glycerate dehydrogenase catalytic domain-like"/>
    <property type="match status" value="1"/>
</dbReference>
<protein>
    <submittedName>
        <fullName evidence="7">3-phosphoglycerate dehydrogenase</fullName>
    </submittedName>
</protein>
<dbReference type="SUPFAM" id="SSF51735">
    <property type="entry name" value="NAD(P)-binding Rossmann-fold domains"/>
    <property type="match status" value="1"/>
</dbReference>
<dbReference type="AlphaFoldDB" id="A0A6A9QQ46"/>
<name>A0A6A9QQ46_SULME</name>
<dbReference type="InterPro" id="IPR006139">
    <property type="entry name" value="D-isomer_2_OHA_DH_cat_dom"/>
</dbReference>
<accession>A0A6A9QQ46</accession>
<dbReference type="Pfam" id="PF02826">
    <property type="entry name" value="2-Hacid_dh_C"/>
    <property type="match status" value="1"/>
</dbReference>
<evidence type="ECO:0000256" key="1">
    <source>
        <dbReference type="ARBA" id="ARBA00005854"/>
    </source>
</evidence>
<dbReference type="GO" id="GO:0004617">
    <property type="term" value="F:phosphoglycerate dehydrogenase activity"/>
    <property type="evidence" value="ECO:0007669"/>
    <property type="project" value="UniProtKB-ARBA"/>
</dbReference>
<dbReference type="EMBL" id="WGGD01000005">
    <property type="protein sequence ID" value="MUN27933.1"/>
    <property type="molecule type" value="Genomic_DNA"/>
</dbReference>
<keyword evidence="2" id="KW-0028">Amino-acid biosynthesis</keyword>
<comment type="similarity">
    <text evidence="1 5">Belongs to the D-isomer specific 2-hydroxyacid dehydrogenase family.</text>
</comment>
<evidence type="ECO:0000313" key="7">
    <source>
        <dbReference type="EMBL" id="MUN27933.1"/>
    </source>
</evidence>
<keyword evidence="3 5" id="KW-0560">Oxidoreductase</keyword>
<evidence type="ECO:0000313" key="8">
    <source>
        <dbReference type="Proteomes" id="UP000470772"/>
    </source>
</evidence>